<reference evidence="1" key="1">
    <citation type="submission" date="2018-02" db="EMBL/GenBank/DDBJ databases">
        <title>Rhizophora mucronata_Transcriptome.</title>
        <authorList>
            <person name="Meera S.P."/>
            <person name="Sreeshan A."/>
            <person name="Augustine A."/>
        </authorList>
    </citation>
    <scope>NUCLEOTIDE SEQUENCE</scope>
    <source>
        <tissue evidence="1">Leaf</tissue>
    </source>
</reference>
<sequence>MSYIDCYLYKQEDHLSANSKTQKMTAGRKLGNCSNYEAIHR</sequence>
<proteinExistence type="predicted"/>
<name>A0A2P2PAT1_RHIMU</name>
<protein>
    <submittedName>
        <fullName evidence="1">Uncharacterized protein</fullName>
    </submittedName>
</protein>
<dbReference type="AlphaFoldDB" id="A0A2P2PAT1"/>
<organism evidence="1">
    <name type="scientific">Rhizophora mucronata</name>
    <name type="common">Asiatic mangrove</name>
    <dbReference type="NCBI Taxonomy" id="61149"/>
    <lineage>
        <taxon>Eukaryota</taxon>
        <taxon>Viridiplantae</taxon>
        <taxon>Streptophyta</taxon>
        <taxon>Embryophyta</taxon>
        <taxon>Tracheophyta</taxon>
        <taxon>Spermatophyta</taxon>
        <taxon>Magnoliopsida</taxon>
        <taxon>eudicotyledons</taxon>
        <taxon>Gunneridae</taxon>
        <taxon>Pentapetalae</taxon>
        <taxon>rosids</taxon>
        <taxon>fabids</taxon>
        <taxon>Malpighiales</taxon>
        <taxon>Rhizophoraceae</taxon>
        <taxon>Rhizophora</taxon>
    </lineage>
</organism>
<dbReference type="EMBL" id="GGEC01071371">
    <property type="protein sequence ID" value="MBX51855.1"/>
    <property type="molecule type" value="Transcribed_RNA"/>
</dbReference>
<accession>A0A2P2PAT1</accession>
<evidence type="ECO:0000313" key="1">
    <source>
        <dbReference type="EMBL" id="MBX51855.1"/>
    </source>
</evidence>